<keyword evidence="2" id="KW-0863">Zinc-finger</keyword>
<evidence type="ECO:0000256" key="4">
    <source>
        <dbReference type="SAM" id="MobiDB-lite"/>
    </source>
</evidence>
<protein>
    <recommendedName>
        <fullName evidence="5">TAZ-type domain-containing protein</fullName>
    </recommendedName>
</protein>
<accession>A0AAD8Y5A2</accession>
<feature type="region of interest" description="Disordered" evidence="4">
    <location>
        <begin position="214"/>
        <end position="267"/>
    </location>
</feature>
<evidence type="ECO:0000313" key="7">
    <source>
        <dbReference type="Proteomes" id="UP001224775"/>
    </source>
</evidence>
<keyword evidence="3" id="KW-0862">Zinc</keyword>
<reference evidence="6" key="1">
    <citation type="submission" date="2023-06" db="EMBL/GenBank/DDBJ databases">
        <title>Survivors Of The Sea: Transcriptome response of Skeletonema marinoi to long-term dormancy.</title>
        <authorList>
            <person name="Pinder M.I.M."/>
            <person name="Kourtchenko O."/>
            <person name="Robertson E.K."/>
            <person name="Larsson T."/>
            <person name="Maumus F."/>
            <person name="Osuna-Cruz C.M."/>
            <person name="Vancaester E."/>
            <person name="Stenow R."/>
            <person name="Vandepoele K."/>
            <person name="Ploug H."/>
            <person name="Bruchert V."/>
            <person name="Godhe A."/>
            <person name="Topel M."/>
        </authorList>
    </citation>
    <scope>NUCLEOTIDE SEQUENCE</scope>
    <source>
        <strain evidence="6">R05AC</strain>
    </source>
</reference>
<evidence type="ECO:0000256" key="1">
    <source>
        <dbReference type="ARBA" id="ARBA00022723"/>
    </source>
</evidence>
<feature type="region of interest" description="Disordered" evidence="4">
    <location>
        <begin position="1"/>
        <end position="52"/>
    </location>
</feature>
<dbReference type="Pfam" id="PF02135">
    <property type="entry name" value="zf-TAZ"/>
    <property type="match status" value="1"/>
</dbReference>
<organism evidence="6 7">
    <name type="scientific">Skeletonema marinoi</name>
    <dbReference type="NCBI Taxonomy" id="267567"/>
    <lineage>
        <taxon>Eukaryota</taxon>
        <taxon>Sar</taxon>
        <taxon>Stramenopiles</taxon>
        <taxon>Ochrophyta</taxon>
        <taxon>Bacillariophyta</taxon>
        <taxon>Coscinodiscophyceae</taxon>
        <taxon>Thalassiosirophycidae</taxon>
        <taxon>Thalassiosirales</taxon>
        <taxon>Skeletonemataceae</taxon>
        <taxon>Skeletonema</taxon>
        <taxon>Skeletonema marinoi-dohrnii complex</taxon>
    </lineage>
</organism>
<keyword evidence="7" id="KW-1185">Reference proteome</keyword>
<dbReference type="Gene3D" id="1.20.1020.10">
    <property type="entry name" value="TAZ domain"/>
    <property type="match status" value="1"/>
</dbReference>
<dbReference type="InterPro" id="IPR000197">
    <property type="entry name" value="Znf_TAZ"/>
</dbReference>
<dbReference type="Proteomes" id="UP001224775">
    <property type="component" value="Unassembled WGS sequence"/>
</dbReference>
<dbReference type="SMART" id="SM00551">
    <property type="entry name" value="ZnF_TAZ"/>
    <property type="match status" value="1"/>
</dbReference>
<dbReference type="InterPro" id="IPR035898">
    <property type="entry name" value="TAZ_dom_sf"/>
</dbReference>
<evidence type="ECO:0000313" key="6">
    <source>
        <dbReference type="EMBL" id="KAK1739413.1"/>
    </source>
</evidence>
<feature type="domain" description="TAZ-type" evidence="5">
    <location>
        <begin position="61"/>
        <end position="160"/>
    </location>
</feature>
<gene>
    <name evidence="6" type="ORF">QTG54_009956</name>
</gene>
<name>A0AAD8Y5A2_9STRA</name>
<dbReference type="EMBL" id="JATAAI010000018">
    <property type="protein sequence ID" value="KAK1739413.1"/>
    <property type="molecule type" value="Genomic_DNA"/>
</dbReference>
<dbReference type="AlphaFoldDB" id="A0AAD8Y5A2"/>
<dbReference type="GO" id="GO:0008270">
    <property type="term" value="F:zinc ion binding"/>
    <property type="evidence" value="ECO:0007669"/>
    <property type="project" value="UniProtKB-KW"/>
</dbReference>
<keyword evidence="1" id="KW-0479">Metal-binding</keyword>
<sequence>MSPPSVNNRGPPSEHILGHGAVYPCSNASSASASTSMEEDDEPNTITSPQPQEHAANVGDLMAKAKKAAASLWLILHAQNCRQPQGTCSHRGCDDTKLLLVHVKTCPAGPNFPCPSCTKGCNETRKLLAHYRRCKDLRLKQVGLGRRTNGMQPDQSCLVCSLMARYAKNAADRHRPPGRSNNAASLLADALCSTSGSSSGAKFNVEKGFATNFPTQDVRNGGRKPSFLLRTPSAQLMPPPPPRHSSVLSSSNSGTSNEKWVESPPTPSMLMHSKLVKIAAITDPESKESLSDTTMLGKSVDSSVVPFPILRKSSKEGSFPDELVVPAPQRRLRAESYDERRVKFAATVTSRHYYTAPQEEHFMVPDPLSAKNTGRPRSVSCGNMEHNALTPSNNFDTIAEGEEHEEVFEMN</sequence>
<feature type="compositionally biased region" description="Low complexity" evidence="4">
    <location>
        <begin position="244"/>
        <end position="256"/>
    </location>
</feature>
<evidence type="ECO:0000256" key="2">
    <source>
        <dbReference type="ARBA" id="ARBA00022771"/>
    </source>
</evidence>
<dbReference type="SUPFAM" id="SSF57933">
    <property type="entry name" value="TAZ domain"/>
    <property type="match status" value="1"/>
</dbReference>
<evidence type="ECO:0000259" key="5">
    <source>
        <dbReference type="PROSITE" id="PS50134"/>
    </source>
</evidence>
<feature type="compositionally biased region" description="Polar residues" evidence="4">
    <location>
        <begin position="1"/>
        <end position="10"/>
    </location>
</feature>
<comment type="caution">
    <text evidence="6">The sequence shown here is derived from an EMBL/GenBank/DDBJ whole genome shotgun (WGS) entry which is preliminary data.</text>
</comment>
<feature type="compositionally biased region" description="Low complexity" evidence="4">
    <location>
        <begin position="26"/>
        <end position="36"/>
    </location>
</feature>
<proteinExistence type="predicted"/>
<evidence type="ECO:0000256" key="3">
    <source>
        <dbReference type="ARBA" id="ARBA00022833"/>
    </source>
</evidence>
<dbReference type="PROSITE" id="PS50134">
    <property type="entry name" value="ZF_TAZ"/>
    <property type="match status" value="1"/>
</dbReference>